<accession>A0A0G3HBX0</accession>
<evidence type="ECO:0000313" key="2">
    <source>
        <dbReference type="EMBL" id="AKK10794.1"/>
    </source>
</evidence>
<keyword evidence="1" id="KW-0812">Transmembrane</keyword>
<reference evidence="3" key="2">
    <citation type="submission" date="2015-05" db="EMBL/GenBank/DDBJ databases">
        <title>Complete genome sequence of Corynebacterium uterequi DSM 45634, isolated from the uterus of a maiden mare.</title>
        <authorList>
            <person name="Ruckert C."/>
            <person name="Albersmeier A."/>
            <person name="Winkler A."/>
            <person name="Tauch A."/>
        </authorList>
    </citation>
    <scope>NUCLEOTIDE SEQUENCE [LARGE SCALE GENOMIC DNA]</scope>
    <source>
        <strain evidence="3">DSM 45634</strain>
    </source>
</reference>
<proteinExistence type="predicted"/>
<reference evidence="2 3" key="1">
    <citation type="journal article" date="2015" name="Genome Announc.">
        <title>Virulence Factor Genes Detected in the Complete Genome Sequence of Corynebacterium uterequi DSM 45634, Isolated from the Uterus of a Maiden Mare.</title>
        <authorList>
            <person name="Ruckert C."/>
            <person name="Kriete M."/>
            <person name="Jaenicke S."/>
            <person name="Winkler A."/>
            <person name="Tauch A."/>
        </authorList>
    </citation>
    <scope>NUCLEOTIDE SEQUENCE [LARGE SCALE GENOMIC DNA]</scope>
    <source>
        <strain evidence="2 3">DSM 45634</strain>
    </source>
</reference>
<protein>
    <submittedName>
        <fullName evidence="2">Putative DUF4245 family protein</fullName>
    </submittedName>
</protein>
<dbReference type="PATRIC" id="fig|1072256.5.peg.782"/>
<dbReference type="AlphaFoldDB" id="A0A0G3HBX0"/>
<sequence>MVYPTRIIHCGTIRARRGGNLPEDGGLFNHDDGRAILKCVAQDKKPRIFTGGRDMAISMVIIVVLMVAVVLPTGLCSFEPGAPEGGPVVKVDEETFLAMEAQALSYPVVIPAVPEGWTANSARRSAVGQTPAPVVGYLTDDGGYLQLTQTSVPLDEAVSAYDGELRSPAGTVDVAGTTVTHYTSDYRGVRDLWAFETKGATNLISGVATEDAVRQLVDATLNGTPAA</sequence>
<dbReference type="InterPro" id="IPR025339">
    <property type="entry name" value="DUF4245"/>
</dbReference>
<gene>
    <name evidence="2" type="ORF">CUTER_03940</name>
</gene>
<keyword evidence="1" id="KW-1133">Transmembrane helix</keyword>
<feature type="transmembrane region" description="Helical" evidence="1">
    <location>
        <begin position="55"/>
        <end position="75"/>
    </location>
</feature>
<evidence type="ECO:0000313" key="3">
    <source>
        <dbReference type="Proteomes" id="UP000035548"/>
    </source>
</evidence>
<evidence type="ECO:0000256" key="1">
    <source>
        <dbReference type="SAM" id="Phobius"/>
    </source>
</evidence>
<dbReference type="KEGG" id="cut:CUTER_03940"/>
<keyword evidence="1" id="KW-0472">Membrane</keyword>
<dbReference type="Pfam" id="PF14030">
    <property type="entry name" value="DUF4245"/>
    <property type="match status" value="1"/>
</dbReference>
<name>A0A0G3HBX0_9CORY</name>
<dbReference type="EMBL" id="CP011546">
    <property type="protein sequence ID" value="AKK10794.1"/>
    <property type="molecule type" value="Genomic_DNA"/>
</dbReference>
<dbReference type="Proteomes" id="UP000035548">
    <property type="component" value="Chromosome"/>
</dbReference>
<organism evidence="2 3">
    <name type="scientific">Corynebacterium uterequi</name>
    <dbReference type="NCBI Taxonomy" id="1072256"/>
    <lineage>
        <taxon>Bacteria</taxon>
        <taxon>Bacillati</taxon>
        <taxon>Actinomycetota</taxon>
        <taxon>Actinomycetes</taxon>
        <taxon>Mycobacteriales</taxon>
        <taxon>Corynebacteriaceae</taxon>
        <taxon>Corynebacterium</taxon>
    </lineage>
</organism>
<keyword evidence="3" id="KW-1185">Reference proteome</keyword>
<dbReference type="STRING" id="1072256.CUTER_03940"/>